<reference evidence="1" key="2">
    <citation type="submission" date="2021-09" db="EMBL/GenBank/DDBJ databases">
        <authorList>
            <person name="Jia N."/>
            <person name="Wang J."/>
            <person name="Shi W."/>
            <person name="Du L."/>
            <person name="Sun Y."/>
            <person name="Zhan W."/>
            <person name="Jiang J."/>
            <person name="Wang Q."/>
            <person name="Zhang B."/>
            <person name="Ji P."/>
            <person name="Sakyi L.B."/>
            <person name="Cui X."/>
            <person name="Yuan T."/>
            <person name="Jiang B."/>
            <person name="Yang W."/>
            <person name="Lam T.T.-Y."/>
            <person name="Chang Q."/>
            <person name="Ding S."/>
            <person name="Wang X."/>
            <person name="Zhu J."/>
            <person name="Ruan X."/>
            <person name="Zhao L."/>
            <person name="Wei J."/>
            <person name="Que T."/>
            <person name="Du C."/>
            <person name="Cheng J."/>
            <person name="Dai P."/>
            <person name="Han X."/>
            <person name="Huang E."/>
            <person name="Gao Y."/>
            <person name="Liu J."/>
            <person name="Shao H."/>
            <person name="Ye R."/>
            <person name="Li L."/>
            <person name="Wei W."/>
            <person name="Wang X."/>
            <person name="Wang C."/>
            <person name="Huo Q."/>
            <person name="Li W."/>
            <person name="Guo W."/>
            <person name="Chen H."/>
            <person name="Chen S."/>
            <person name="Zhou L."/>
            <person name="Zhou L."/>
            <person name="Ni X."/>
            <person name="Tian J."/>
            <person name="Zhou Y."/>
            <person name="Sheng Y."/>
            <person name="Liu T."/>
            <person name="Pan Y."/>
            <person name="Xia L."/>
            <person name="Li J."/>
            <person name="Zhao F."/>
            <person name="Cao W."/>
        </authorList>
    </citation>
    <scope>NUCLEOTIDE SEQUENCE</scope>
    <source>
        <strain evidence="1">Rmic-2018</strain>
        <tissue evidence="1">Larvae</tissue>
    </source>
</reference>
<sequence>MYPADYCDYLFYTEVYPKDGRIDSRRHEYSWELFQIMVARRKKFQFGISFAFDLVTPENLEESAGSLNALRSAGIRHYGLLTVLAFPVDYNLKVSNARAIIAKLKKLQGSDWTAKTVLAFGTYEYSEYFMPTIKAVFTDVAKLIPVVDGTHAVILFEPVFHVLTRKPCEQRRILLKAVDQESHWFAVSARTTFLNPSIITGLSFELSALKYVMEKIPASLNDSVFQPCLSVKKSGREAVSLRYRTGWQPSSEDSSLDAEYNSVSSLSLDAFPCFLEAVPAVEPDSDGAP</sequence>
<dbReference type="AlphaFoldDB" id="A0A9J6E7Y7"/>
<gene>
    <name evidence="1" type="ORF">HPB51_011332</name>
</gene>
<evidence type="ECO:0000313" key="1">
    <source>
        <dbReference type="EMBL" id="KAH8030683.1"/>
    </source>
</evidence>
<comment type="caution">
    <text evidence="1">The sequence shown here is derived from an EMBL/GenBank/DDBJ whole genome shotgun (WGS) entry which is preliminary data.</text>
</comment>
<name>A0A9J6E7Y7_RHIMP</name>
<organism evidence="1 2">
    <name type="scientific">Rhipicephalus microplus</name>
    <name type="common">Cattle tick</name>
    <name type="synonym">Boophilus microplus</name>
    <dbReference type="NCBI Taxonomy" id="6941"/>
    <lineage>
        <taxon>Eukaryota</taxon>
        <taxon>Metazoa</taxon>
        <taxon>Ecdysozoa</taxon>
        <taxon>Arthropoda</taxon>
        <taxon>Chelicerata</taxon>
        <taxon>Arachnida</taxon>
        <taxon>Acari</taxon>
        <taxon>Parasitiformes</taxon>
        <taxon>Ixodida</taxon>
        <taxon>Ixodoidea</taxon>
        <taxon>Ixodidae</taxon>
        <taxon>Rhipicephalinae</taxon>
        <taxon>Rhipicephalus</taxon>
        <taxon>Boophilus</taxon>
    </lineage>
</organism>
<keyword evidence="2" id="KW-1185">Reference proteome</keyword>
<accession>A0A9J6E7Y7</accession>
<protein>
    <submittedName>
        <fullName evidence="1">Uncharacterized protein</fullName>
    </submittedName>
</protein>
<dbReference type="Proteomes" id="UP000821866">
    <property type="component" value="Chromosome 3"/>
</dbReference>
<dbReference type="VEuPathDB" id="VectorBase:LOC119165114"/>
<proteinExistence type="predicted"/>
<evidence type="ECO:0000313" key="2">
    <source>
        <dbReference type="Proteomes" id="UP000821866"/>
    </source>
</evidence>
<reference evidence="1" key="1">
    <citation type="journal article" date="2020" name="Cell">
        <title>Large-Scale Comparative Analyses of Tick Genomes Elucidate Their Genetic Diversity and Vector Capacities.</title>
        <authorList>
            <consortium name="Tick Genome and Microbiome Consortium (TIGMIC)"/>
            <person name="Jia N."/>
            <person name="Wang J."/>
            <person name="Shi W."/>
            <person name="Du L."/>
            <person name="Sun Y."/>
            <person name="Zhan W."/>
            <person name="Jiang J.F."/>
            <person name="Wang Q."/>
            <person name="Zhang B."/>
            <person name="Ji P."/>
            <person name="Bell-Sakyi L."/>
            <person name="Cui X.M."/>
            <person name="Yuan T.T."/>
            <person name="Jiang B.G."/>
            <person name="Yang W.F."/>
            <person name="Lam T.T."/>
            <person name="Chang Q.C."/>
            <person name="Ding S.J."/>
            <person name="Wang X.J."/>
            <person name="Zhu J.G."/>
            <person name="Ruan X.D."/>
            <person name="Zhao L."/>
            <person name="Wei J.T."/>
            <person name="Ye R.Z."/>
            <person name="Que T.C."/>
            <person name="Du C.H."/>
            <person name="Zhou Y.H."/>
            <person name="Cheng J.X."/>
            <person name="Dai P.F."/>
            <person name="Guo W.B."/>
            <person name="Han X.H."/>
            <person name="Huang E.J."/>
            <person name="Li L.F."/>
            <person name="Wei W."/>
            <person name="Gao Y.C."/>
            <person name="Liu J.Z."/>
            <person name="Shao H.Z."/>
            <person name="Wang X."/>
            <person name="Wang C.C."/>
            <person name="Yang T.C."/>
            <person name="Huo Q.B."/>
            <person name="Li W."/>
            <person name="Chen H.Y."/>
            <person name="Chen S.E."/>
            <person name="Zhou L.G."/>
            <person name="Ni X.B."/>
            <person name="Tian J.H."/>
            <person name="Sheng Y."/>
            <person name="Liu T."/>
            <person name="Pan Y.S."/>
            <person name="Xia L.Y."/>
            <person name="Li J."/>
            <person name="Zhao F."/>
            <person name="Cao W.C."/>
        </authorList>
    </citation>
    <scope>NUCLEOTIDE SEQUENCE</scope>
    <source>
        <strain evidence="1">Rmic-2018</strain>
    </source>
</reference>
<dbReference type="EMBL" id="JABSTU010000005">
    <property type="protein sequence ID" value="KAH8030683.1"/>
    <property type="molecule type" value="Genomic_DNA"/>
</dbReference>